<sequence>MACFSSGWISCSSTFESRSVRGAAPFIRPVYRSSVETHLSTGVRHEMCVSSGAWSHRRCSCTNSPATMMMMMMCDYVAYFLGCQLPRERKCTADTAFRLNIL</sequence>
<dbReference type="EMBL" id="CM055734">
    <property type="protein sequence ID" value="KAJ8009109.1"/>
    <property type="molecule type" value="Genomic_DNA"/>
</dbReference>
<evidence type="ECO:0000313" key="1">
    <source>
        <dbReference type="EMBL" id="KAJ8009109.1"/>
    </source>
</evidence>
<gene>
    <name evidence="1" type="ORF">DPEC_G00085440</name>
</gene>
<organism evidence="1 2">
    <name type="scientific">Dallia pectoralis</name>
    <name type="common">Alaska blackfish</name>
    <dbReference type="NCBI Taxonomy" id="75939"/>
    <lineage>
        <taxon>Eukaryota</taxon>
        <taxon>Metazoa</taxon>
        <taxon>Chordata</taxon>
        <taxon>Craniata</taxon>
        <taxon>Vertebrata</taxon>
        <taxon>Euteleostomi</taxon>
        <taxon>Actinopterygii</taxon>
        <taxon>Neopterygii</taxon>
        <taxon>Teleostei</taxon>
        <taxon>Protacanthopterygii</taxon>
        <taxon>Esociformes</taxon>
        <taxon>Umbridae</taxon>
        <taxon>Dallia</taxon>
    </lineage>
</organism>
<evidence type="ECO:0000313" key="2">
    <source>
        <dbReference type="Proteomes" id="UP001157502"/>
    </source>
</evidence>
<accession>A0ACC2GZH8</accession>
<dbReference type="Proteomes" id="UP001157502">
    <property type="component" value="Chromosome 7"/>
</dbReference>
<keyword evidence="2" id="KW-1185">Reference proteome</keyword>
<protein>
    <submittedName>
        <fullName evidence="1">Uncharacterized protein</fullName>
    </submittedName>
</protein>
<comment type="caution">
    <text evidence="1">The sequence shown here is derived from an EMBL/GenBank/DDBJ whole genome shotgun (WGS) entry which is preliminary data.</text>
</comment>
<proteinExistence type="predicted"/>
<reference evidence="1" key="1">
    <citation type="submission" date="2021-05" db="EMBL/GenBank/DDBJ databases">
        <authorList>
            <person name="Pan Q."/>
            <person name="Jouanno E."/>
            <person name="Zahm M."/>
            <person name="Klopp C."/>
            <person name="Cabau C."/>
            <person name="Louis A."/>
            <person name="Berthelot C."/>
            <person name="Parey E."/>
            <person name="Roest Crollius H."/>
            <person name="Montfort J."/>
            <person name="Robinson-Rechavi M."/>
            <person name="Bouchez O."/>
            <person name="Lampietro C."/>
            <person name="Lopez Roques C."/>
            <person name="Donnadieu C."/>
            <person name="Postlethwait J."/>
            <person name="Bobe J."/>
            <person name="Dillon D."/>
            <person name="Chandos A."/>
            <person name="von Hippel F."/>
            <person name="Guiguen Y."/>
        </authorList>
    </citation>
    <scope>NUCLEOTIDE SEQUENCE</scope>
    <source>
        <strain evidence="1">YG-Jan2019</strain>
    </source>
</reference>
<name>A0ACC2GZH8_DALPE</name>